<dbReference type="GeneID" id="75185857"/>
<dbReference type="AlphaFoldDB" id="A0A6C1BX70"/>
<dbReference type="RefSeq" id="WP_016473189.1">
    <property type="nucleotide sequence ID" value="NZ_BBQG01000013.1"/>
</dbReference>
<accession>A0A6C1BX70</accession>
<name>A0A6C1BX70_9ACTN</name>
<sequence length="82" mass="9318">MATDDMRSGFCSLCGGDEVHEAEMAGQLGLRKPGGLLMKVNVFTVLVCTGCGHLQWHVPMDEERRDWLRRKTPRVRPRPPQR</sequence>
<gene>
    <name evidence="1" type="ORF">D8771_23640</name>
</gene>
<evidence type="ECO:0000313" key="1">
    <source>
        <dbReference type="EMBL" id="TGG79725.1"/>
    </source>
</evidence>
<comment type="caution">
    <text evidence="1">The sequence shown here is derived from an EMBL/GenBank/DDBJ whole genome shotgun (WGS) entry which is preliminary data.</text>
</comment>
<protein>
    <submittedName>
        <fullName evidence="1">Uncharacterized protein</fullName>
    </submittedName>
</protein>
<dbReference type="Proteomes" id="UP000298111">
    <property type="component" value="Unassembled WGS sequence"/>
</dbReference>
<proteinExistence type="predicted"/>
<dbReference type="EMBL" id="RCIY01000076">
    <property type="protein sequence ID" value="TGG79725.1"/>
    <property type="molecule type" value="Genomic_DNA"/>
</dbReference>
<evidence type="ECO:0000313" key="2">
    <source>
        <dbReference type="Proteomes" id="UP000298111"/>
    </source>
</evidence>
<organism evidence="1 2">
    <name type="scientific">Streptomyces albus</name>
    <dbReference type="NCBI Taxonomy" id="1888"/>
    <lineage>
        <taxon>Bacteria</taxon>
        <taxon>Bacillati</taxon>
        <taxon>Actinomycetota</taxon>
        <taxon>Actinomycetes</taxon>
        <taxon>Kitasatosporales</taxon>
        <taxon>Streptomycetaceae</taxon>
        <taxon>Streptomyces</taxon>
    </lineage>
</organism>
<reference evidence="1 2" key="1">
    <citation type="submission" date="2018-10" db="EMBL/GenBank/DDBJ databases">
        <title>Isolation of pseudouridimycin from Streptomyces albus DSM 40763.</title>
        <authorList>
            <person name="Rosenqvist P."/>
            <person name="Metsae-Ketelae M."/>
            <person name="Virta P."/>
        </authorList>
    </citation>
    <scope>NUCLEOTIDE SEQUENCE [LARGE SCALE GENOMIC DNA]</scope>
    <source>
        <strain evidence="1 2">DSM 40763</strain>
    </source>
</reference>